<dbReference type="GO" id="GO:0009117">
    <property type="term" value="P:nucleotide metabolic process"/>
    <property type="evidence" value="ECO:0007669"/>
    <property type="project" value="UniProtKB-KW"/>
</dbReference>
<dbReference type="HAMAP" id="MF_00528">
    <property type="entry name" value="Maf"/>
    <property type="match status" value="1"/>
</dbReference>
<proteinExistence type="inferred from homology"/>
<dbReference type="EC" id="3.6.1.9" evidence="4"/>
<evidence type="ECO:0000256" key="1">
    <source>
        <dbReference type="ARBA" id="ARBA00001968"/>
    </source>
</evidence>
<dbReference type="Pfam" id="PF02545">
    <property type="entry name" value="Maf"/>
    <property type="match status" value="1"/>
</dbReference>
<accession>A0A1H6FD45</accession>
<comment type="catalytic activity">
    <reaction evidence="4">
        <text>dTTP + H2O = dTMP + diphosphate + H(+)</text>
        <dbReference type="Rhea" id="RHEA:28534"/>
        <dbReference type="ChEBI" id="CHEBI:15377"/>
        <dbReference type="ChEBI" id="CHEBI:15378"/>
        <dbReference type="ChEBI" id="CHEBI:33019"/>
        <dbReference type="ChEBI" id="CHEBI:37568"/>
        <dbReference type="ChEBI" id="CHEBI:63528"/>
        <dbReference type="EC" id="3.6.1.9"/>
    </reaction>
</comment>
<evidence type="ECO:0000313" key="6">
    <source>
        <dbReference type="Proteomes" id="UP000236724"/>
    </source>
</evidence>
<evidence type="ECO:0000256" key="2">
    <source>
        <dbReference type="ARBA" id="ARBA00022801"/>
    </source>
</evidence>
<evidence type="ECO:0000256" key="3">
    <source>
        <dbReference type="ARBA" id="ARBA00023080"/>
    </source>
</evidence>
<dbReference type="InterPro" id="IPR003697">
    <property type="entry name" value="Maf-like"/>
</dbReference>
<dbReference type="OrthoDB" id="9807767at2"/>
<comment type="similarity">
    <text evidence="4">Belongs to the Maf family. YhdE subfamily.</text>
</comment>
<feature type="site" description="Important for substrate specificity" evidence="4">
    <location>
        <position position="168"/>
    </location>
</feature>
<feature type="active site" description="Proton acceptor" evidence="4">
    <location>
        <position position="78"/>
    </location>
</feature>
<dbReference type="RefSeq" id="WP_103921583.1">
    <property type="nucleotide sequence ID" value="NZ_FMSV02000542.1"/>
</dbReference>
<dbReference type="PANTHER" id="PTHR43213">
    <property type="entry name" value="BIFUNCTIONAL DTTP/UTP PYROPHOSPHATASE/METHYLTRANSFERASE PROTEIN-RELATED"/>
    <property type="match status" value="1"/>
</dbReference>
<keyword evidence="6" id="KW-1185">Reference proteome</keyword>
<sequence>MPKLYLASASPRRHQLLQQLSISCEVLHADIDETPRPKELPEDYVQRLAMEKAKAVYATLRIAPYVEKPVAFLVLGADTAVVLEQQIFGKPEHAEDAHNMLRQLSGCRHQVMSAVTLLESREQAQNLPLIHQALNVTTVQFRQLSNTEIDDYIATGESFGKAGAYAVQGFAATFIQSLHGSYSGVMGLPLFETANLLQKAGFNLLPSK</sequence>
<dbReference type="EMBL" id="FMSV02000542">
    <property type="protein sequence ID" value="SEH07998.1"/>
    <property type="molecule type" value="Genomic_DNA"/>
</dbReference>
<dbReference type="CDD" id="cd00555">
    <property type="entry name" value="Maf"/>
    <property type="match status" value="1"/>
</dbReference>
<reference evidence="5 6" key="1">
    <citation type="submission" date="2016-10" db="EMBL/GenBank/DDBJ databases">
        <authorList>
            <person name="de Groot N.N."/>
        </authorList>
    </citation>
    <scope>NUCLEOTIDE SEQUENCE [LARGE SCALE GENOMIC DNA]</scope>
    <source>
        <strain evidence="5">MBHS1</strain>
    </source>
</reference>
<comment type="cofactor">
    <cofactor evidence="1 4">
        <name>a divalent metal cation</name>
        <dbReference type="ChEBI" id="CHEBI:60240"/>
    </cofactor>
</comment>
<comment type="caution">
    <text evidence="4">Lacks conserved residue(s) required for the propagation of feature annotation.</text>
</comment>
<dbReference type="NCBIfam" id="TIGR00172">
    <property type="entry name" value="maf"/>
    <property type="match status" value="1"/>
</dbReference>
<dbReference type="PROSITE" id="PS51257">
    <property type="entry name" value="PROKAR_LIPOPROTEIN"/>
    <property type="match status" value="1"/>
</dbReference>
<dbReference type="AlphaFoldDB" id="A0A1H6FD45"/>
<comment type="catalytic activity">
    <reaction evidence="4">
        <text>UTP + H2O = UMP + diphosphate + H(+)</text>
        <dbReference type="Rhea" id="RHEA:29395"/>
        <dbReference type="ChEBI" id="CHEBI:15377"/>
        <dbReference type="ChEBI" id="CHEBI:15378"/>
        <dbReference type="ChEBI" id="CHEBI:33019"/>
        <dbReference type="ChEBI" id="CHEBI:46398"/>
        <dbReference type="ChEBI" id="CHEBI:57865"/>
        <dbReference type="EC" id="3.6.1.9"/>
    </reaction>
</comment>
<dbReference type="InterPro" id="IPR029001">
    <property type="entry name" value="ITPase-like_fam"/>
</dbReference>
<dbReference type="Gene3D" id="3.90.950.10">
    <property type="match status" value="1"/>
</dbReference>
<dbReference type="PANTHER" id="PTHR43213:SF5">
    <property type="entry name" value="BIFUNCTIONAL DTTP_UTP PYROPHOSPHATASE_METHYLTRANSFERASE PROTEIN-RELATED"/>
    <property type="match status" value="1"/>
</dbReference>
<dbReference type="GO" id="GO:0005737">
    <property type="term" value="C:cytoplasm"/>
    <property type="evidence" value="ECO:0007669"/>
    <property type="project" value="UniProtKB-SubCell"/>
</dbReference>
<dbReference type="Proteomes" id="UP000236724">
    <property type="component" value="Unassembled WGS sequence"/>
</dbReference>
<gene>
    <name evidence="5" type="primary">yhdE</name>
    <name evidence="5" type="ORF">MBHS_03885</name>
</gene>
<comment type="subcellular location">
    <subcellularLocation>
        <location evidence="4">Cytoplasm</location>
    </subcellularLocation>
</comment>
<feature type="site" description="Important for substrate specificity" evidence="4">
    <location>
        <position position="12"/>
    </location>
</feature>
<feature type="site" description="Important for substrate specificity" evidence="4">
    <location>
        <position position="79"/>
    </location>
</feature>
<name>A0A1H6FD45_9GAMM</name>
<dbReference type="GO" id="GO:0036221">
    <property type="term" value="F:UTP diphosphatase activity"/>
    <property type="evidence" value="ECO:0007669"/>
    <property type="project" value="RHEA"/>
</dbReference>
<protein>
    <recommendedName>
        <fullName evidence="4">dTTP/UTP pyrophosphatase</fullName>
        <shortName evidence="4">dTTPase/UTPase</shortName>
        <ecNumber evidence="4">3.6.1.9</ecNumber>
    </recommendedName>
    <alternativeName>
        <fullName evidence="4">Nucleoside triphosphate pyrophosphatase</fullName>
    </alternativeName>
    <alternativeName>
        <fullName evidence="4">Nucleotide pyrophosphatase</fullName>
        <shortName evidence="4">Nucleotide PPase</shortName>
    </alternativeName>
</protein>
<evidence type="ECO:0000313" key="5">
    <source>
        <dbReference type="EMBL" id="SEH07998.1"/>
    </source>
</evidence>
<dbReference type="PIRSF" id="PIRSF006305">
    <property type="entry name" value="Maf"/>
    <property type="match status" value="1"/>
</dbReference>
<keyword evidence="4" id="KW-0963">Cytoplasm</keyword>
<comment type="function">
    <text evidence="4">Nucleoside triphosphate pyrophosphatase that hydrolyzes dTTP and UTP. May have a dual role in cell division arrest and in preventing the incorporation of modified nucleotides into cellular nucleic acids.</text>
</comment>
<dbReference type="GO" id="GO:0036218">
    <property type="term" value="F:dTTP diphosphatase activity"/>
    <property type="evidence" value="ECO:0007669"/>
    <property type="project" value="RHEA"/>
</dbReference>
<organism evidence="5 6">
    <name type="scientific">Candidatus Venteria ishoeyi</name>
    <dbReference type="NCBI Taxonomy" id="1899563"/>
    <lineage>
        <taxon>Bacteria</taxon>
        <taxon>Pseudomonadati</taxon>
        <taxon>Pseudomonadota</taxon>
        <taxon>Gammaproteobacteria</taxon>
        <taxon>Thiotrichales</taxon>
        <taxon>Thiotrichaceae</taxon>
        <taxon>Venteria</taxon>
    </lineage>
</organism>
<dbReference type="SUPFAM" id="SSF52972">
    <property type="entry name" value="ITPase-like"/>
    <property type="match status" value="1"/>
</dbReference>
<evidence type="ECO:0000256" key="4">
    <source>
        <dbReference type="HAMAP-Rule" id="MF_00528"/>
    </source>
</evidence>
<keyword evidence="2 4" id="KW-0378">Hydrolase</keyword>
<keyword evidence="3 4" id="KW-0546">Nucleotide metabolism</keyword>